<dbReference type="KEGG" id="fln:FLA_3011"/>
<evidence type="ECO:0000313" key="2">
    <source>
        <dbReference type="Proteomes" id="UP000186917"/>
    </source>
</evidence>
<evidence type="ECO:0000313" key="1">
    <source>
        <dbReference type="EMBL" id="SIS96757.1"/>
    </source>
</evidence>
<proteinExistence type="predicted"/>
<keyword evidence="2" id="KW-1185">Reference proteome</keyword>
<dbReference type="AlphaFoldDB" id="A0A173MHU2"/>
<dbReference type="Proteomes" id="UP000186917">
    <property type="component" value="Unassembled WGS sequence"/>
</dbReference>
<protein>
    <submittedName>
        <fullName evidence="1">Uncharacterized protein</fullName>
    </submittedName>
</protein>
<organism evidence="1 2">
    <name type="scientific">Filimonas lacunae</name>
    <dbReference type="NCBI Taxonomy" id="477680"/>
    <lineage>
        <taxon>Bacteria</taxon>
        <taxon>Pseudomonadati</taxon>
        <taxon>Bacteroidota</taxon>
        <taxon>Chitinophagia</taxon>
        <taxon>Chitinophagales</taxon>
        <taxon>Chitinophagaceae</taxon>
        <taxon>Filimonas</taxon>
    </lineage>
</organism>
<name>A0A173MHU2_9BACT</name>
<dbReference type="EMBL" id="FTOR01000002">
    <property type="protein sequence ID" value="SIS96757.1"/>
    <property type="molecule type" value="Genomic_DNA"/>
</dbReference>
<sequence length="126" mass="14776">MKGDELKNTDIKRMRALHLLDEKECVIRFYSEYENKYAGNFYTDKRIASYWIDPGNASKNKVFSALYTEVKSLDTVYDAGLTYCSYIRVTRKDGTIFQVCAGERRNDVSLFFEGVFKQWKAHIKQN</sequence>
<gene>
    <name evidence="1" type="ORF">SAMN05421788_102381</name>
</gene>
<accession>A0A173MHU2</accession>
<reference evidence="2" key="1">
    <citation type="submission" date="2017-01" db="EMBL/GenBank/DDBJ databases">
        <authorList>
            <person name="Varghese N."/>
            <person name="Submissions S."/>
        </authorList>
    </citation>
    <scope>NUCLEOTIDE SEQUENCE [LARGE SCALE GENOMIC DNA]</scope>
    <source>
        <strain evidence="2">DSM 21054</strain>
    </source>
</reference>